<reference evidence="2 3" key="1">
    <citation type="journal article" date="2014" name="Agronomy (Basel)">
        <title>A Draft Genome Sequence for Ensete ventricosum, the Drought-Tolerant Tree Against Hunger.</title>
        <authorList>
            <person name="Harrison J."/>
            <person name="Moore K.A."/>
            <person name="Paszkiewicz K."/>
            <person name="Jones T."/>
            <person name="Grant M."/>
            <person name="Ambacheew D."/>
            <person name="Muzemil S."/>
            <person name="Studholme D.J."/>
        </authorList>
    </citation>
    <scope>NUCLEOTIDE SEQUENCE [LARGE SCALE GENOMIC DNA]</scope>
</reference>
<dbReference type="EMBL" id="AMZH03011932">
    <property type="protein sequence ID" value="RRT51978.1"/>
    <property type="molecule type" value="Genomic_DNA"/>
</dbReference>
<feature type="compositionally biased region" description="Polar residues" evidence="1">
    <location>
        <begin position="1"/>
        <end position="11"/>
    </location>
</feature>
<accession>A0A426YJS7</accession>
<comment type="caution">
    <text evidence="2">The sequence shown here is derived from an EMBL/GenBank/DDBJ whole genome shotgun (WGS) entry which is preliminary data.</text>
</comment>
<proteinExistence type="predicted"/>
<gene>
    <name evidence="2" type="ORF">B296_00013705</name>
</gene>
<sequence length="141" mass="15587">MAFNFPTTLSGTGAPASPCGPRTGRLEATVSNPGGRLPLLLGLKLLSVRSVCMPHRVTSSRYRKCYDTLSTRSAPPQVEDERRDGGRSSRSRPLRPRGKSKREEGKEPVRRSTGSFVIKSSYLESQIVKYSFIGYPRDNRG</sequence>
<feature type="compositionally biased region" description="Basic and acidic residues" evidence="1">
    <location>
        <begin position="101"/>
        <end position="110"/>
    </location>
</feature>
<dbReference type="Proteomes" id="UP000287651">
    <property type="component" value="Unassembled WGS sequence"/>
</dbReference>
<name>A0A426YJS7_ENSVE</name>
<feature type="region of interest" description="Disordered" evidence="1">
    <location>
        <begin position="68"/>
        <end position="115"/>
    </location>
</feature>
<organism evidence="2 3">
    <name type="scientific">Ensete ventricosum</name>
    <name type="common">Abyssinian banana</name>
    <name type="synonym">Musa ensete</name>
    <dbReference type="NCBI Taxonomy" id="4639"/>
    <lineage>
        <taxon>Eukaryota</taxon>
        <taxon>Viridiplantae</taxon>
        <taxon>Streptophyta</taxon>
        <taxon>Embryophyta</taxon>
        <taxon>Tracheophyta</taxon>
        <taxon>Spermatophyta</taxon>
        <taxon>Magnoliopsida</taxon>
        <taxon>Liliopsida</taxon>
        <taxon>Zingiberales</taxon>
        <taxon>Musaceae</taxon>
        <taxon>Ensete</taxon>
    </lineage>
</organism>
<evidence type="ECO:0000313" key="2">
    <source>
        <dbReference type="EMBL" id="RRT51978.1"/>
    </source>
</evidence>
<evidence type="ECO:0000256" key="1">
    <source>
        <dbReference type="SAM" id="MobiDB-lite"/>
    </source>
</evidence>
<evidence type="ECO:0000313" key="3">
    <source>
        <dbReference type="Proteomes" id="UP000287651"/>
    </source>
</evidence>
<feature type="compositionally biased region" description="Basic residues" evidence="1">
    <location>
        <begin position="89"/>
        <end position="100"/>
    </location>
</feature>
<protein>
    <submittedName>
        <fullName evidence="2">Uncharacterized protein</fullName>
    </submittedName>
</protein>
<dbReference type="AlphaFoldDB" id="A0A426YJS7"/>
<feature type="region of interest" description="Disordered" evidence="1">
    <location>
        <begin position="1"/>
        <end position="33"/>
    </location>
</feature>